<keyword evidence="3 10" id="KW-0813">Transport</keyword>
<dbReference type="Gene3D" id="2.170.130.10">
    <property type="entry name" value="TonB-dependent receptor, plug domain"/>
    <property type="match status" value="1"/>
</dbReference>
<dbReference type="RefSeq" id="WP_090630987.1">
    <property type="nucleotide sequence ID" value="NZ_FOCP01000009.1"/>
</dbReference>
<feature type="region of interest" description="Disordered" evidence="12">
    <location>
        <begin position="224"/>
        <end position="243"/>
    </location>
</feature>
<dbReference type="OrthoDB" id="9795928at2"/>
<name>A0A1H8EE06_9PROT</name>
<dbReference type="Pfam" id="PF07715">
    <property type="entry name" value="Plug"/>
    <property type="match status" value="1"/>
</dbReference>
<keyword evidence="7 10" id="KW-0472">Membrane</keyword>
<evidence type="ECO:0000256" key="12">
    <source>
        <dbReference type="SAM" id="MobiDB-lite"/>
    </source>
</evidence>
<evidence type="ECO:0000256" key="1">
    <source>
        <dbReference type="ARBA" id="ARBA00004571"/>
    </source>
</evidence>
<organism evidence="15 16">
    <name type="scientific">Nitrosomonas marina</name>
    <dbReference type="NCBI Taxonomy" id="917"/>
    <lineage>
        <taxon>Bacteria</taxon>
        <taxon>Pseudomonadati</taxon>
        <taxon>Pseudomonadota</taxon>
        <taxon>Betaproteobacteria</taxon>
        <taxon>Nitrosomonadales</taxon>
        <taxon>Nitrosomonadaceae</taxon>
        <taxon>Nitrosomonas</taxon>
    </lineage>
</organism>
<dbReference type="EMBL" id="FOCP01000009">
    <property type="protein sequence ID" value="SEN17735.1"/>
    <property type="molecule type" value="Genomic_DNA"/>
</dbReference>
<evidence type="ECO:0000259" key="13">
    <source>
        <dbReference type="Pfam" id="PF00593"/>
    </source>
</evidence>
<keyword evidence="8" id="KW-0675">Receptor</keyword>
<gene>
    <name evidence="15" type="ORF">SAMN05216325_10969</name>
</gene>
<keyword evidence="4 10" id="KW-1134">Transmembrane beta strand</keyword>
<evidence type="ECO:0000256" key="3">
    <source>
        <dbReference type="ARBA" id="ARBA00022448"/>
    </source>
</evidence>
<dbReference type="Pfam" id="PF00593">
    <property type="entry name" value="TonB_dep_Rec_b-barrel"/>
    <property type="match status" value="1"/>
</dbReference>
<evidence type="ECO:0000313" key="15">
    <source>
        <dbReference type="EMBL" id="SEN17735.1"/>
    </source>
</evidence>
<evidence type="ECO:0000256" key="8">
    <source>
        <dbReference type="ARBA" id="ARBA00023170"/>
    </source>
</evidence>
<evidence type="ECO:0000256" key="4">
    <source>
        <dbReference type="ARBA" id="ARBA00022452"/>
    </source>
</evidence>
<protein>
    <submittedName>
        <fullName evidence="15">Iron complex outermembrane recepter protein</fullName>
    </submittedName>
</protein>
<feature type="compositionally biased region" description="Basic and acidic residues" evidence="12">
    <location>
        <begin position="224"/>
        <end position="241"/>
    </location>
</feature>
<dbReference type="PROSITE" id="PS52016">
    <property type="entry name" value="TONB_DEPENDENT_REC_3"/>
    <property type="match status" value="1"/>
</dbReference>
<evidence type="ECO:0000256" key="9">
    <source>
        <dbReference type="ARBA" id="ARBA00023237"/>
    </source>
</evidence>
<dbReference type="InterPro" id="IPR000531">
    <property type="entry name" value="Beta-barrel_TonB"/>
</dbReference>
<evidence type="ECO:0000256" key="5">
    <source>
        <dbReference type="ARBA" id="ARBA00022692"/>
    </source>
</evidence>
<sequence>MYSVTFPTINAQKCRCCALWPAVWAIAIALYDIPAALAQKSEDVAEMPGIIVTAPVNLGSEPHWVRPERVLQDDELRRKREAGLGDMLSRELGVSSSSFGPGASRPIIRGQDSSRVQVLESGVGMGDLSVISPDHAVASDTLNASRIEILRGPATLLYGSGTSGGVVNVLSDRIPDRMYKSVLGHFEGRFNSALEERSGVFSASGGHGKFAWHVDGAKRKTNDVKIPGRADRNDPGSEKGMIRNSAIDSSNISAGGSYIGERGYVGVSVSRLDNFYGIPGPESAKIDMGQTRYGLAGELDSPVSGFQKLKMRVNYNDYRHDELEDTGEIGTRMNNNEVDGRFELMHLPVASWQGVLGMQFQHQDFTARGEEAFLPSTHSHSVGVFVLEQYQWRRWLFEIGGRVEHANRNPADVSLSAKDFNLYSVSAGSAWKFVDGYQIDLTATRGQRAPIINALYANGVHVATNTFDVGDSNLSKETSNNIDLSLQKTDGAVTGRVNLFYNLIHDYIFQRARDSNGDGLADFVNDEGELDLNGTFLVQDFAQTRAHFYGLEAETRVAVLPDRLNMRLFTDIVYGKLKNDGNIPRLTPFRFGLVFDYFQGNWQGNFNVTRVTRQERTAALETGTPGYTLMNAELGYRFKRGELSYHTLFLQGRNLLNEDMRVHTSFLKDVAPLPGRAVVVGIRGTF</sequence>
<dbReference type="SUPFAM" id="SSF56935">
    <property type="entry name" value="Porins"/>
    <property type="match status" value="1"/>
</dbReference>
<dbReference type="GO" id="GO:0015344">
    <property type="term" value="F:siderophore uptake transmembrane transporter activity"/>
    <property type="evidence" value="ECO:0007669"/>
    <property type="project" value="TreeGrafter"/>
</dbReference>
<accession>A0A1H8EE06</accession>
<keyword evidence="9 10" id="KW-0998">Cell outer membrane</keyword>
<evidence type="ECO:0000256" key="10">
    <source>
        <dbReference type="PROSITE-ProRule" id="PRU01360"/>
    </source>
</evidence>
<dbReference type="InterPro" id="IPR036942">
    <property type="entry name" value="Beta-barrel_TonB_sf"/>
</dbReference>
<keyword evidence="6 11" id="KW-0798">TonB box</keyword>
<dbReference type="Gene3D" id="2.40.170.20">
    <property type="entry name" value="TonB-dependent receptor, beta-barrel domain"/>
    <property type="match status" value="1"/>
</dbReference>
<dbReference type="GO" id="GO:0009279">
    <property type="term" value="C:cell outer membrane"/>
    <property type="evidence" value="ECO:0007669"/>
    <property type="project" value="UniProtKB-SubCell"/>
</dbReference>
<evidence type="ECO:0000256" key="6">
    <source>
        <dbReference type="ARBA" id="ARBA00023077"/>
    </source>
</evidence>
<dbReference type="PANTHER" id="PTHR30069">
    <property type="entry name" value="TONB-DEPENDENT OUTER MEMBRANE RECEPTOR"/>
    <property type="match status" value="1"/>
</dbReference>
<dbReference type="AlphaFoldDB" id="A0A1H8EE06"/>
<dbReference type="PANTHER" id="PTHR30069:SF40">
    <property type="entry name" value="TONB-DEPENDENT RECEPTOR NMB0964-RELATED"/>
    <property type="match status" value="1"/>
</dbReference>
<evidence type="ECO:0000256" key="11">
    <source>
        <dbReference type="RuleBase" id="RU003357"/>
    </source>
</evidence>
<dbReference type="GO" id="GO:0044718">
    <property type="term" value="P:siderophore transmembrane transport"/>
    <property type="evidence" value="ECO:0007669"/>
    <property type="project" value="TreeGrafter"/>
</dbReference>
<feature type="domain" description="TonB-dependent receptor-like beta-barrel" evidence="13">
    <location>
        <begin position="274"/>
        <end position="655"/>
    </location>
</feature>
<dbReference type="InterPro" id="IPR039426">
    <property type="entry name" value="TonB-dep_rcpt-like"/>
</dbReference>
<dbReference type="Proteomes" id="UP000199459">
    <property type="component" value="Unassembled WGS sequence"/>
</dbReference>
<evidence type="ECO:0000313" key="16">
    <source>
        <dbReference type="Proteomes" id="UP000199459"/>
    </source>
</evidence>
<keyword evidence="5 10" id="KW-0812">Transmembrane</keyword>
<proteinExistence type="inferred from homology"/>
<comment type="subcellular location">
    <subcellularLocation>
        <location evidence="1 10">Cell outer membrane</location>
        <topology evidence="1 10">Multi-pass membrane protein</topology>
    </subcellularLocation>
</comment>
<dbReference type="InterPro" id="IPR012910">
    <property type="entry name" value="Plug_dom"/>
</dbReference>
<evidence type="ECO:0000256" key="2">
    <source>
        <dbReference type="ARBA" id="ARBA00009810"/>
    </source>
</evidence>
<evidence type="ECO:0000256" key="7">
    <source>
        <dbReference type="ARBA" id="ARBA00023136"/>
    </source>
</evidence>
<evidence type="ECO:0000259" key="14">
    <source>
        <dbReference type="Pfam" id="PF07715"/>
    </source>
</evidence>
<reference evidence="15 16" key="1">
    <citation type="submission" date="2016-10" db="EMBL/GenBank/DDBJ databases">
        <authorList>
            <person name="de Groot N.N."/>
        </authorList>
    </citation>
    <scope>NUCLEOTIDE SEQUENCE [LARGE SCALE GENOMIC DNA]</scope>
    <source>
        <strain evidence="15 16">Nm22</strain>
    </source>
</reference>
<feature type="domain" description="TonB-dependent receptor plug" evidence="14">
    <location>
        <begin position="70"/>
        <end position="166"/>
    </location>
</feature>
<dbReference type="InterPro" id="IPR037066">
    <property type="entry name" value="Plug_dom_sf"/>
</dbReference>
<comment type="similarity">
    <text evidence="2 10 11">Belongs to the TonB-dependent receptor family.</text>
</comment>